<dbReference type="InterPro" id="IPR052345">
    <property type="entry name" value="Rad_response_metalloprotease"/>
</dbReference>
<dbReference type="Pfam" id="PF06114">
    <property type="entry name" value="Peptidase_M78"/>
    <property type="match status" value="1"/>
</dbReference>
<dbReference type="AlphaFoldDB" id="A0A5E4Z689"/>
<sequence>MLEEAVYEYFKREIEGDRFWASKERCRIFRKKKYFSRDRGSKIEVDVSIELYLPEAEEYSSVVLIECKNYTHSVPVDDAEEFFAKVQQIAAANAKAVIVSTGAFQSGTRSYATAKGIGLLRYFTPEQVKWELRRSPSSTYGNSSSSSTVSVALSDPVFVSNHFDFYCQSPRRDTNSIRDFFEDLVSDAGLESDELALVRNHQSPQSVRVQYIERKDLEELGESIVRGASYGRGAVDLDQICDIEAKLSGLVVNTDVVPPPGTGVGVTPLGAIRFDPLEISIFKTVSQNKERERFTLAHELAHYFLDHGRYIGRESCDEGDITGVVGADIDSGEISRLEFQANFLAASILMPWHTFFADFRTLLEYAGVPQKRHGALYVDDQPCNLQTYMYVTSHLMREYGVSRAAVKIRLQALDLIRDARSGQRMRMTAGDLVDIRSFFADGE</sequence>
<name>A0A5E4Z689_9BURK</name>
<feature type="domain" description="IrrE N-terminal-like" evidence="2">
    <location>
        <begin position="285"/>
        <end position="410"/>
    </location>
</feature>
<proteinExistence type="predicted"/>
<keyword evidence="4" id="KW-1185">Reference proteome</keyword>
<dbReference type="InterPro" id="IPR010359">
    <property type="entry name" value="IrrE_HExxH"/>
</dbReference>
<reference evidence="3 4" key="1">
    <citation type="submission" date="2019-08" db="EMBL/GenBank/DDBJ databases">
        <authorList>
            <person name="Peeters C."/>
        </authorList>
    </citation>
    <scope>NUCLEOTIDE SEQUENCE [LARGE SCALE GENOMIC DNA]</scope>
    <source>
        <strain evidence="3 4">LMG 31111</strain>
    </source>
</reference>
<evidence type="ECO:0000313" key="4">
    <source>
        <dbReference type="Proteomes" id="UP000383971"/>
    </source>
</evidence>
<dbReference type="GO" id="GO:0003677">
    <property type="term" value="F:DNA binding"/>
    <property type="evidence" value="ECO:0007669"/>
    <property type="project" value="InterPro"/>
</dbReference>
<dbReference type="Gene3D" id="1.10.10.2910">
    <property type="match status" value="1"/>
</dbReference>
<dbReference type="PANTHER" id="PTHR43236:SF1">
    <property type="entry name" value="BLL7220 PROTEIN"/>
    <property type="match status" value="1"/>
</dbReference>
<dbReference type="SUPFAM" id="SSF52980">
    <property type="entry name" value="Restriction endonuclease-like"/>
    <property type="match status" value="1"/>
</dbReference>
<dbReference type="InterPro" id="IPR011335">
    <property type="entry name" value="Restrct_endonuc-II-like"/>
</dbReference>
<dbReference type="EMBL" id="CABPSE010000037">
    <property type="protein sequence ID" value="VVE56258.1"/>
    <property type="molecule type" value="Genomic_DNA"/>
</dbReference>
<dbReference type="PANTHER" id="PTHR43236">
    <property type="entry name" value="ANTITOXIN HIGA1"/>
    <property type="match status" value="1"/>
</dbReference>
<evidence type="ECO:0000259" key="2">
    <source>
        <dbReference type="Pfam" id="PF06114"/>
    </source>
</evidence>
<evidence type="ECO:0000313" key="3">
    <source>
        <dbReference type="EMBL" id="VVE56258.1"/>
    </source>
</evidence>
<dbReference type="RefSeq" id="WP_174977360.1">
    <property type="nucleotide sequence ID" value="NZ_CABPSE010000037.1"/>
</dbReference>
<accession>A0A5E4Z689</accession>
<evidence type="ECO:0008006" key="5">
    <source>
        <dbReference type="Google" id="ProtNLM"/>
    </source>
</evidence>
<dbReference type="Gene3D" id="3.40.1350.10">
    <property type="match status" value="1"/>
</dbReference>
<organism evidence="3 4">
    <name type="scientific">Pandoraea communis</name>
    <dbReference type="NCBI Taxonomy" id="2508297"/>
    <lineage>
        <taxon>Bacteria</taxon>
        <taxon>Pseudomonadati</taxon>
        <taxon>Pseudomonadota</taxon>
        <taxon>Betaproteobacteria</taxon>
        <taxon>Burkholderiales</taxon>
        <taxon>Burkholderiaceae</taxon>
        <taxon>Pandoraea</taxon>
    </lineage>
</organism>
<dbReference type="GO" id="GO:0009307">
    <property type="term" value="P:DNA restriction-modification system"/>
    <property type="evidence" value="ECO:0007669"/>
    <property type="project" value="InterPro"/>
</dbReference>
<feature type="domain" description="Restriction endonuclease type IV Mrr" evidence="1">
    <location>
        <begin position="44"/>
        <end position="120"/>
    </location>
</feature>
<dbReference type="GO" id="GO:0004519">
    <property type="term" value="F:endonuclease activity"/>
    <property type="evidence" value="ECO:0007669"/>
    <property type="project" value="InterPro"/>
</dbReference>
<dbReference type="InterPro" id="IPR011856">
    <property type="entry name" value="tRNA_endonuc-like_dom_sf"/>
</dbReference>
<gene>
    <name evidence="3" type="ORF">PCO31111_05108</name>
</gene>
<dbReference type="Pfam" id="PF04471">
    <property type="entry name" value="Mrr_cat"/>
    <property type="match status" value="1"/>
</dbReference>
<protein>
    <recommendedName>
        <fullName evidence="5">IrrE N-terminal-like domain-containing protein</fullName>
    </recommendedName>
</protein>
<dbReference type="InterPro" id="IPR007560">
    <property type="entry name" value="Restrct_endonuc_IV_Mrr"/>
</dbReference>
<evidence type="ECO:0000259" key="1">
    <source>
        <dbReference type="Pfam" id="PF04471"/>
    </source>
</evidence>
<dbReference type="Proteomes" id="UP000383971">
    <property type="component" value="Unassembled WGS sequence"/>
</dbReference>